<proteinExistence type="predicted"/>
<evidence type="ECO:0000313" key="2">
    <source>
        <dbReference type="EMBL" id="SSX35653.1"/>
    </source>
</evidence>
<organism evidence="1">
    <name type="scientific">Culicoides sonorensis</name>
    <name type="common">Biting midge</name>
    <dbReference type="NCBI Taxonomy" id="179676"/>
    <lineage>
        <taxon>Eukaryota</taxon>
        <taxon>Metazoa</taxon>
        <taxon>Ecdysozoa</taxon>
        <taxon>Arthropoda</taxon>
        <taxon>Hexapoda</taxon>
        <taxon>Insecta</taxon>
        <taxon>Pterygota</taxon>
        <taxon>Neoptera</taxon>
        <taxon>Endopterygota</taxon>
        <taxon>Diptera</taxon>
        <taxon>Nematocera</taxon>
        <taxon>Chironomoidea</taxon>
        <taxon>Ceratopogonidae</taxon>
        <taxon>Ceratopogoninae</taxon>
        <taxon>Culicoides</taxon>
        <taxon>Monoculicoides</taxon>
    </lineage>
</organism>
<accession>A0A336LFR5</accession>
<gene>
    <name evidence="1" type="primary">CSON010567</name>
</gene>
<dbReference type="VEuPathDB" id="VectorBase:CSON010567"/>
<dbReference type="EMBL" id="UFQT01004331">
    <property type="protein sequence ID" value="SSX35653.1"/>
    <property type="molecule type" value="Genomic_DNA"/>
</dbReference>
<protein>
    <submittedName>
        <fullName evidence="1">CSON010567 protein</fullName>
    </submittedName>
</protein>
<dbReference type="AlphaFoldDB" id="A0A336LFR5"/>
<name>A0A336LFR5_CULSO</name>
<reference evidence="2" key="2">
    <citation type="submission" date="2018-07" db="EMBL/GenBank/DDBJ databases">
        <authorList>
            <person name="Quirk P.G."/>
            <person name="Krulwich T.A."/>
        </authorList>
    </citation>
    <scope>NUCLEOTIDE SEQUENCE</scope>
</reference>
<evidence type="ECO:0000313" key="1">
    <source>
        <dbReference type="EMBL" id="SSX16334.1"/>
    </source>
</evidence>
<dbReference type="EMBL" id="UFQS01004331">
    <property type="protein sequence ID" value="SSX16334.1"/>
    <property type="molecule type" value="Genomic_DNA"/>
</dbReference>
<sequence>MLSETVSCVLELFYFVYSVNCILLQPWGDSENTTTRSAIETEINLAANLEADFWKKVPVLQASDVADQIVYLLGTKPNVQISELTIQPIGEKW</sequence>
<reference evidence="1" key="1">
    <citation type="submission" date="2018-04" db="EMBL/GenBank/DDBJ databases">
        <authorList>
            <person name="Go L.Y."/>
            <person name="Mitchell J.A."/>
        </authorList>
    </citation>
    <scope>NUCLEOTIDE SEQUENCE</scope>
    <source>
        <tissue evidence="1">Whole organism</tissue>
    </source>
</reference>